<sequence>MENLTEFLGWCTVLNLVMLLGATICVTVFRRPMVSLHGRILGLAPDDLKRIYVNYLAFFKVLVIVFNVVPYIALKLIN</sequence>
<dbReference type="RefSeq" id="WP_085618081.1">
    <property type="nucleotide sequence ID" value="NZ_JFKB01000005.1"/>
</dbReference>
<dbReference type="InterPro" id="IPR049220">
    <property type="entry name" value="DUF6868"/>
</dbReference>
<name>A0A1Y2LCR1_9PROT</name>
<keyword evidence="1" id="KW-0812">Transmembrane</keyword>
<evidence type="ECO:0000259" key="2">
    <source>
        <dbReference type="Pfam" id="PF21742"/>
    </source>
</evidence>
<dbReference type="Proteomes" id="UP000193396">
    <property type="component" value="Unassembled WGS sequence"/>
</dbReference>
<protein>
    <recommendedName>
        <fullName evidence="2">DUF6868 domain-containing protein</fullName>
    </recommendedName>
</protein>
<evidence type="ECO:0000313" key="4">
    <source>
        <dbReference type="Proteomes" id="UP000193396"/>
    </source>
</evidence>
<keyword evidence="1" id="KW-0472">Membrane</keyword>
<accession>A0A1Y2LCR1</accession>
<keyword evidence="1" id="KW-1133">Transmembrane helix</keyword>
<proteinExistence type="predicted"/>
<evidence type="ECO:0000313" key="3">
    <source>
        <dbReference type="EMBL" id="OSQ48423.1"/>
    </source>
</evidence>
<dbReference type="EMBL" id="JFKB01000005">
    <property type="protein sequence ID" value="OSQ48423.1"/>
    <property type="molecule type" value="Genomic_DNA"/>
</dbReference>
<dbReference type="AlphaFoldDB" id="A0A1Y2LCR1"/>
<feature type="domain" description="DUF6868" evidence="2">
    <location>
        <begin position="2"/>
        <end position="77"/>
    </location>
</feature>
<feature type="transmembrane region" description="Helical" evidence="1">
    <location>
        <begin position="7"/>
        <end position="30"/>
    </location>
</feature>
<keyword evidence="4" id="KW-1185">Reference proteome</keyword>
<dbReference type="Pfam" id="PF21742">
    <property type="entry name" value="DUF6868"/>
    <property type="match status" value="1"/>
</dbReference>
<feature type="transmembrane region" description="Helical" evidence="1">
    <location>
        <begin position="51"/>
        <end position="73"/>
    </location>
</feature>
<gene>
    <name evidence="3" type="ORF">TALK_09230</name>
</gene>
<dbReference type="STRING" id="1293890.TALK_09230"/>
<comment type="caution">
    <text evidence="3">The sequence shown here is derived from an EMBL/GenBank/DDBJ whole genome shotgun (WGS) entry which is preliminary data.</text>
</comment>
<organism evidence="3 4">
    <name type="scientific">Thalassospira alkalitolerans</name>
    <dbReference type="NCBI Taxonomy" id="1293890"/>
    <lineage>
        <taxon>Bacteria</taxon>
        <taxon>Pseudomonadati</taxon>
        <taxon>Pseudomonadota</taxon>
        <taxon>Alphaproteobacteria</taxon>
        <taxon>Rhodospirillales</taxon>
        <taxon>Thalassospiraceae</taxon>
        <taxon>Thalassospira</taxon>
    </lineage>
</organism>
<reference evidence="3 4" key="1">
    <citation type="submission" date="2014-03" db="EMBL/GenBank/DDBJ databases">
        <title>The draft genome sequence of Thalassospira alkalitolerans JCM 18968.</title>
        <authorList>
            <person name="Lai Q."/>
            <person name="Shao Z."/>
        </authorList>
    </citation>
    <scope>NUCLEOTIDE SEQUENCE [LARGE SCALE GENOMIC DNA]</scope>
    <source>
        <strain evidence="3 4">JCM 18968</strain>
    </source>
</reference>
<evidence type="ECO:0000256" key="1">
    <source>
        <dbReference type="SAM" id="Phobius"/>
    </source>
</evidence>